<dbReference type="PROSITE" id="PS51725">
    <property type="entry name" value="ABM"/>
    <property type="match status" value="1"/>
</dbReference>
<proteinExistence type="predicted"/>
<evidence type="ECO:0000313" key="5">
    <source>
        <dbReference type="Proteomes" id="UP000238534"/>
    </source>
</evidence>
<organism evidence="2 5">
    <name type="scientific">Chryseobacterium culicis</name>
    <dbReference type="NCBI Taxonomy" id="680127"/>
    <lineage>
        <taxon>Bacteria</taxon>
        <taxon>Pseudomonadati</taxon>
        <taxon>Bacteroidota</taxon>
        <taxon>Flavobacteriia</taxon>
        <taxon>Flavobacteriales</taxon>
        <taxon>Weeksellaceae</taxon>
        <taxon>Chryseobacterium group</taxon>
        <taxon>Chryseobacterium</taxon>
    </lineage>
</organism>
<dbReference type="Proteomes" id="UP000238534">
    <property type="component" value="Unassembled WGS sequence"/>
</dbReference>
<dbReference type="InterPro" id="IPR050744">
    <property type="entry name" value="AI-2_Isomerase_LsrG"/>
</dbReference>
<dbReference type="InterPro" id="IPR007138">
    <property type="entry name" value="ABM_dom"/>
</dbReference>
<reference evidence="4 5" key="1">
    <citation type="submission" date="2017-09" db="EMBL/GenBank/DDBJ databases">
        <title>Genomic, metabolic, and phenotypic characteristics of bacterial isolates from the natural microbiome of the model nematode Caenorhabditis elegans.</title>
        <authorList>
            <person name="Zimmermann J."/>
            <person name="Obeng N."/>
            <person name="Yang W."/>
            <person name="Obeng O."/>
            <person name="Kissoyan K."/>
            <person name="Pees B."/>
            <person name="Dirksen P."/>
            <person name="Hoppner M."/>
            <person name="Franke A."/>
            <person name="Rosenstiel P."/>
            <person name="Leippe M."/>
            <person name="Dierking K."/>
            <person name="Kaleta C."/>
            <person name="Schulenburg H."/>
        </authorList>
    </citation>
    <scope>NUCLEOTIDE SEQUENCE [LARGE SCALE GENOMIC DNA]</scope>
    <source>
        <strain evidence="2 5">MYb25</strain>
        <strain evidence="3 4">MYb44</strain>
    </source>
</reference>
<dbReference type="Gene3D" id="3.30.70.100">
    <property type="match status" value="1"/>
</dbReference>
<accession>A0A2S9CMS0</accession>
<name>A0A2S9CMS0_CHRCI</name>
<evidence type="ECO:0000313" key="3">
    <source>
        <dbReference type="EMBL" id="PRB88439.1"/>
    </source>
</evidence>
<dbReference type="InterPro" id="IPR011008">
    <property type="entry name" value="Dimeric_a/b-barrel"/>
</dbReference>
<dbReference type="Pfam" id="PF03992">
    <property type="entry name" value="ABM"/>
    <property type="match status" value="1"/>
</dbReference>
<evidence type="ECO:0000313" key="4">
    <source>
        <dbReference type="Proteomes" id="UP000238325"/>
    </source>
</evidence>
<dbReference type="OrthoDB" id="9806189at2"/>
<dbReference type="Proteomes" id="UP000238325">
    <property type="component" value="Unassembled WGS sequence"/>
</dbReference>
<protein>
    <recommendedName>
        <fullName evidence="1">ABM domain-containing protein</fullName>
    </recommendedName>
</protein>
<keyword evidence="4" id="KW-1185">Reference proteome</keyword>
<feature type="domain" description="ABM" evidence="1">
    <location>
        <begin position="2"/>
        <end position="92"/>
    </location>
</feature>
<gene>
    <name evidence="2" type="ORF">CQ022_19115</name>
    <name evidence="3" type="ORF">CQ033_18020</name>
</gene>
<dbReference type="GO" id="GO:0003824">
    <property type="term" value="F:catalytic activity"/>
    <property type="evidence" value="ECO:0007669"/>
    <property type="project" value="TreeGrafter"/>
</dbReference>
<dbReference type="EMBL" id="PCPP01000004">
    <property type="protein sequence ID" value="PRB81784.1"/>
    <property type="molecule type" value="Genomic_DNA"/>
</dbReference>
<dbReference type="RefSeq" id="WP_105683899.1">
    <property type="nucleotide sequence ID" value="NZ_JBBGZD010000004.1"/>
</dbReference>
<dbReference type="PANTHER" id="PTHR33336">
    <property type="entry name" value="QUINOL MONOOXYGENASE YGIN-RELATED"/>
    <property type="match status" value="1"/>
</dbReference>
<dbReference type="PANTHER" id="PTHR33336:SF3">
    <property type="entry name" value="ABM DOMAIN-CONTAINING PROTEIN"/>
    <property type="match status" value="1"/>
</dbReference>
<comment type="caution">
    <text evidence="2">The sequence shown here is derived from an EMBL/GenBank/DDBJ whole genome shotgun (WGS) entry which is preliminary data.</text>
</comment>
<evidence type="ECO:0000313" key="2">
    <source>
        <dbReference type="EMBL" id="PRB81784.1"/>
    </source>
</evidence>
<sequence length="98" mass="11392">MVFVIAELNPRKGKEEEVKKAMLKMVSPTVMETGCIYYYPHDSMDKNNSTLFFTELWLSESHLEEHLNTEHFISFQKKLAGILEVPMKVTKLNKLNNS</sequence>
<dbReference type="AlphaFoldDB" id="A0A2S9CMS0"/>
<evidence type="ECO:0000259" key="1">
    <source>
        <dbReference type="PROSITE" id="PS51725"/>
    </source>
</evidence>
<dbReference type="EMBL" id="PCPH01000005">
    <property type="protein sequence ID" value="PRB88439.1"/>
    <property type="molecule type" value="Genomic_DNA"/>
</dbReference>
<dbReference type="SUPFAM" id="SSF54909">
    <property type="entry name" value="Dimeric alpha+beta barrel"/>
    <property type="match status" value="1"/>
</dbReference>